<evidence type="ECO:0000259" key="2">
    <source>
        <dbReference type="PROSITE" id="PS50017"/>
    </source>
</evidence>
<dbReference type="GO" id="GO:0031265">
    <property type="term" value="C:CD95 death-inducing signaling complex"/>
    <property type="evidence" value="ECO:0007669"/>
    <property type="project" value="TreeGrafter"/>
</dbReference>
<name>A0A3Q1ER68_9TELE</name>
<feature type="transmembrane region" description="Helical" evidence="1">
    <location>
        <begin position="45"/>
        <end position="69"/>
    </location>
</feature>
<dbReference type="PANTHER" id="PTHR46874:SF1">
    <property type="entry name" value="TUMOR NECROSIS FACTOR RECEPTOR SUPERFAMILY MEMBER 6"/>
    <property type="match status" value="1"/>
</dbReference>
<dbReference type="SMART" id="SM00005">
    <property type="entry name" value="DEATH"/>
    <property type="match status" value="1"/>
</dbReference>
<keyword evidence="4" id="KW-1185">Reference proteome</keyword>
<organism evidence="3 4">
    <name type="scientific">Acanthochromis polyacanthus</name>
    <name type="common">spiny chromis</name>
    <dbReference type="NCBI Taxonomy" id="80966"/>
    <lineage>
        <taxon>Eukaryota</taxon>
        <taxon>Metazoa</taxon>
        <taxon>Chordata</taxon>
        <taxon>Craniata</taxon>
        <taxon>Vertebrata</taxon>
        <taxon>Euteleostomi</taxon>
        <taxon>Actinopterygii</taxon>
        <taxon>Neopterygii</taxon>
        <taxon>Teleostei</taxon>
        <taxon>Neoteleostei</taxon>
        <taxon>Acanthomorphata</taxon>
        <taxon>Ovalentaria</taxon>
        <taxon>Pomacentridae</taxon>
        <taxon>Acanthochromis</taxon>
    </lineage>
</organism>
<dbReference type="GO" id="GO:0045121">
    <property type="term" value="C:membrane raft"/>
    <property type="evidence" value="ECO:0007669"/>
    <property type="project" value="TreeGrafter"/>
</dbReference>
<reference evidence="3" key="2">
    <citation type="submission" date="2025-09" db="UniProtKB">
        <authorList>
            <consortium name="Ensembl"/>
        </authorList>
    </citation>
    <scope>IDENTIFICATION</scope>
</reference>
<evidence type="ECO:0000313" key="3">
    <source>
        <dbReference type="Ensembl" id="ENSAPOP00000006463.1"/>
    </source>
</evidence>
<dbReference type="AlphaFoldDB" id="A0A3Q1ER68"/>
<accession>A0A3Q1ER68</accession>
<feature type="domain" description="Death" evidence="2">
    <location>
        <begin position="110"/>
        <end position="179"/>
    </location>
</feature>
<dbReference type="Pfam" id="PF00531">
    <property type="entry name" value="Death"/>
    <property type="match status" value="1"/>
</dbReference>
<dbReference type="GO" id="GO:0009897">
    <property type="term" value="C:external side of plasma membrane"/>
    <property type="evidence" value="ECO:0007669"/>
    <property type="project" value="TreeGrafter"/>
</dbReference>
<sequence>MSSEFFSRPVCHSCFFFCCGSRCDYGVSKECTQTSDTECHGKSRVAIITVSVIAVLAIAGAVIGGFLFWKKRKEMKTPPDAALPDDEIPLRVKDLEPFLPDIAEELTWKDMKHVAQRNGMKHAKIDACEVNHPRDAQEQTFELLTKFVEEHGRNALKILLQTLEKSGKKDQAEKIIEILSRDNQDGQNTSA</sequence>
<dbReference type="SUPFAM" id="SSF47986">
    <property type="entry name" value="DEATH domain"/>
    <property type="match status" value="1"/>
</dbReference>
<keyword evidence="1" id="KW-1133">Transmembrane helix</keyword>
<evidence type="ECO:0000313" key="4">
    <source>
        <dbReference type="Proteomes" id="UP000257200"/>
    </source>
</evidence>
<reference evidence="3" key="1">
    <citation type="submission" date="2025-08" db="UniProtKB">
        <authorList>
            <consortium name="Ensembl"/>
        </authorList>
    </citation>
    <scope>IDENTIFICATION</scope>
</reference>
<dbReference type="PANTHER" id="PTHR46874">
    <property type="entry name" value="TUMOR NECROSIS FACTOR RECEPTOR SUPERFAMILY MEMBER 6"/>
    <property type="match status" value="1"/>
</dbReference>
<dbReference type="PROSITE" id="PS50017">
    <property type="entry name" value="DEATH_DOMAIN"/>
    <property type="match status" value="1"/>
</dbReference>
<keyword evidence="1" id="KW-0472">Membrane</keyword>
<dbReference type="GO" id="GO:0097527">
    <property type="term" value="P:necroptotic signaling pathway"/>
    <property type="evidence" value="ECO:0007669"/>
    <property type="project" value="TreeGrafter"/>
</dbReference>
<dbReference type="Gene3D" id="1.10.533.10">
    <property type="entry name" value="Death Domain, Fas"/>
    <property type="match status" value="1"/>
</dbReference>
<dbReference type="InParanoid" id="A0A3Q1ER68"/>
<dbReference type="GO" id="GO:0032872">
    <property type="term" value="P:regulation of stress-activated MAPK cascade"/>
    <property type="evidence" value="ECO:0007669"/>
    <property type="project" value="TreeGrafter"/>
</dbReference>
<dbReference type="GO" id="GO:0043066">
    <property type="term" value="P:negative regulation of apoptotic process"/>
    <property type="evidence" value="ECO:0007669"/>
    <property type="project" value="TreeGrafter"/>
</dbReference>
<dbReference type="InterPro" id="IPR000488">
    <property type="entry name" value="Death_dom"/>
</dbReference>
<keyword evidence="1" id="KW-0812">Transmembrane</keyword>
<proteinExistence type="predicted"/>
<dbReference type="STRING" id="80966.ENSAPOP00000006463"/>
<dbReference type="Proteomes" id="UP000257200">
    <property type="component" value="Unplaced"/>
</dbReference>
<dbReference type="Ensembl" id="ENSAPOT00000006620.1">
    <property type="protein sequence ID" value="ENSAPOP00000006463.1"/>
    <property type="gene ID" value="ENSAPOG00000000780.1"/>
</dbReference>
<dbReference type="GO" id="GO:0097192">
    <property type="term" value="P:extrinsic apoptotic signaling pathway in absence of ligand"/>
    <property type="evidence" value="ECO:0007669"/>
    <property type="project" value="TreeGrafter"/>
</dbReference>
<dbReference type="GO" id="GO:0005031">
    <property type="term" value="F:tumor necrosis factor receptor activity"/>
    <property type="evidence" value="ECO:0007669"/>
    <property type="project" value="TreeGrafter"/>
</dbReference>
<dbReference type="GO" id="GO:0006924">
    <property type="term" value="P:activation-induced cell death of T cells"/>
    <property type="evidence" value="ECO:0007669"/>
    <property type="project" value="TreeGrafter"/>
</dbReference>
<protein>
    <submittedName>
        <fullName evidence="3">Tumor necrosis factor receptor superfamily member 6-like</fullName>
    </submittedName>
</protein>
<evidence type="ECO:0000256" key="1">
    <source>
        <dbReference type="SAM" id="Phobius"/>
    </source>
</evidence>
<dbReference type="GeneTree" id="ENSGT00530000067963"/>
<dbReference type="GO" id="GO:0097049">
    <property type="term" value="P:motor neuron apoptotic process"/>
    <property type="evidence" value="ECO:0007669"/>
    <property type="project" value="TreeGrafter"/>
</dbReference>
<dbReference type="InterPro" id="IPR011029">
    <property type="entry name" value="DEATH-like_dom_sf"/>
</dbReference>